<comment type="caution">
    <text evidence="1">The sequence shown here is derived from an EMBL/GenBank/DDBJ whole genome shotgun (WGS) entry which is preliminary data.</text>
</comment>
<name>A0AC60Q186_IXOPE</name>
<dbReference type="EMBL" id="JABSTQ010009697">
    <property type="protein sequence ID" value="KAG0426658.1"/>
    <property type="molecule type" value="Genomic_DNA"/>
</dbReference>
<evidence type="ECO:0000313" key="1">
    <source>
        <dbReference type="EMBL" id="KAG0426658.1"/>
    </source>
</evidence>
<organism evidence="1 2">
    <name type="scientific">Ixodes persulcatus</name>
    <name type="common">Taiga tick</name>
    <dbReference type="NCBI Taxonomy" id="34615"/>
    <lineage>
        <taxon>Eukaryota</taxon>
        <taxon>Metazoa</taxon>
        <taxon>Ecdysozoa</taxon>
        <taxon>Arthropoda</taxon>
        <taxon>Chelicerata</taxon>
        <taxon>Arachnida</taxon>
        <taxon>Acari</taxon>
        <taxon>Parasitiformes</taxon>
        <taxon>Ixodida</taxon>
        <taxon>Ixodoidea</taxon>
        <taxon>Ixodidae</taxon>
        <taxon>Ixodinae</taxon>
        <taxon>Ixodes</taxon>
    </lineage>
</organism>
<dbReference type="Proteomes" id="UP000805193">
    <property type="component" value="Unassembled WGS sequence"/>
</dbReference>
<sequence>MWTHQVDEGHELLRVQTLDALLEAKPGDEGNAWQPEDCRFMLGFDLDFYSTQDPLVMVLSQPQMQLLRQLYHASFLDPTADPGLLEEAQARRRAWLQHLKEQLQCHLPKAESSNVGPSIDTLNGLYRVVGPINSPQGTSGVGPQSDSSDSFEACAQENPVDRDTDSGVDLGDDTQFPGRRRPSRARLLDLCHDLTIQPPKGEPLEAKLIHDAACTCNMNSQLQHQVSSRDEILALVRSTTRSLGRLNTKPALVTIARSSLDGYCPPSDMDFVQENVLDVLRKLCGKNGIMMSRRRL</sequence>
<evidence type="ECO:0000313" key="2">
    <source>
        <dbReference type="Proteomes" id="UP000805193"/>
    </source>
</evidence>
<gene>
    <name evidence="1" type="ORF">HPB47_026253</name>
</gene>
<keyword evidence="2" id="KW-1185">Reference proteome</keyword>
<accession>A0AC60Q186</accession>
<protein>
    <submittedName>
        <fullName evidence="1">Uncharacterized protein</fullName>
    </submittedName>
</protein>
<proteinExistence type="predicted"/>
<reference evidence="1 2" key="1">
    <citation type="journal article" date="2020" name="Cell">
        <title>Large-Scale Comparative Analyses of Tick Genomes Elucidate Their Genetic Diversity and Vector Capacities.</title>
        <authorList>
            <consortium name="Tick Genome and Microbiome Consortium (TIGMIC)"/>
            <person name="Jia N."/>
            <person name="Wang J."/>
            <person name="Shi W."/>
            <person name="Du L."/>
            <person name="Sun Y."/>
            <person name="Zhan W."/>
            <person name="Jiang J.F."/>
            <person name="Wang Q."/>
            <person name="Zhang B."/>
            <person name="Ji P."/>
            <person name="Bell-Sakyi L."/>
            <person name="Cui X.M."/>
            <person name="Yuan T.T."/>
            <person name="Jiang B.G."/>
            <person name="Yang W.F."/>
            <person name="Lam T.T."/>
            <person name="Chang Q.C."/>
            <person name="Ding S.J."/>
            <person name="Wang X.J."/>
            <person name="Zhu J.G."/>
            <person name="Ruan X.D."/>
            <person name="Zhao L."/>
            <person name="Wei J.T."/>
            <person name="Ye R.Z."/>
            <person name="Que T.C."/>
            <person name="Du C.H."/>
            <person name="Zhou Y.H."/>
            <person name="Cheng J.X."/>
            <person name="Dai P.F."/>
            <person name="Guo W.B."/>
            <person name="Han X.H."/>
            <person name="Huang E.J."/>
            <person name="Li L.F."/>
            <person name="Wei W."/>
            <person name="Gao Y.C."/>
            <person name="Liu J.Z."/>
            <person name="Shao H.Z."/>
            <person name="Wang X."/>
            <person name="Wang C.C."/>
            <person name="Yang T.C."/>
            <person name="Huo Q.B."/>
            <person name="Li W."/>
            <person name="Chen H.Y."/>
            <person name="Chen S.E."/>
            <person name="Zhou L.G."/>
            <person name="Ni X.B."/>
            <person name="Tian J.H."/>
            <person name="Sheng Y."/>
            <person name="Liu T."/>
            <person name="Pan Y.S."/>
            <person name="Xia L.Y."/>
            <person name="Li J."/>
            <person name="Zhao F."/>
            <person name="Cao W.C."/>
        </authorList>
    </citation>
    <scope>NUCLEOTIDE SEQUENCE [LARGE SCALE GENOMIC DNA]</scope>
    <source>
        <strain evidence="1">Iper-2018</strain>
    </source>
</reference>